<feature type="transmembrane region" description="Helical" evidence="9">
    <location>
        <begin position="691"/>
        <end position="711"/>
    </location>
</feature>
<evidence type="ECO:0000256" key="9">
    <source>
        <dbReference type="SAM" id="Phobius"/>
    </source>
</evidence>
<keyword evidence="3 9" id="KW-0812">Transmembrane</keyword>
<dbReference type="Pfam" id="PF13965">
    <property type="entry name" value="SID-1_RNA_chan"/>
    <property type="match status" value="1"/>
</dbReference>
<feature type="transmembrane region" description="Helical" evidence="9">
    <location>
        <begin position="576"/>
        <end position="600"/>
    </location>
</feature>
<feature type="transmembrane region" description="Helical" evidence="9">
    <location>
        <begin position="633"/>
        <end position="652"/>
    </location>
</feature>
<feature type="compositionally biased region" description="Low complexity" evidence="8">
    <location>
        <begin position="323"/>
        <end position="333"/>
    </location>
</feature>
<evidence type="ECO:0000256" key="2">
    <source>
        <dbReference type="ARBA" id="ARBA00006618"/>
    </source>
</evidence>
<evidence type="ECO:0000256" key="7">
    <source>
        <dbReference type="ARBA" id="ARBA00023180"/>
    </source>
</evidence>
<keyword evidence="7" id="KW-0325">Glycoprotein</keyword>
<feature type="transmembrane region" description="Helical" evidence="9">
    <location>
        <begin position="493"/>
        <end position="514"/>
    </location>
</feature>
<dbReference type="PANTHER" id="PTHR12185">
    <property type="entry name" value="SID1 TRANSMEMBRANE FAMILY MEMEBER"/>
    <property type="match status" value="1"/>
</dbReference>
<evidence type="ECO:0000256" key="6">
    <source>
        <dbReference type="ARBA" id="ARBA00023136"/>
    </source>
</evidence>
<keyword evidence="4" id="KW-0732">Signal</keyword>
<dbReference type="Proteomes" id="UP000472274">
    <property type="component" value="Unplaced"/>
</dbReference>
<reference evidence="10" key="1">
    <citation type="submission" date="2025-08" db="UniProtKB">
        <authorList>
            <consortium name="Ensembl"/>
        </authorList>
    </citation>
    <scope>IDENTIFICATION</scope>
</reference>
<feature type="transmembrane region" description="Helical" evidence="9">
    <location>
        <begin position="742"/>
        <end position="761"/>
    </location>
</feature>
<dbReference type="FunCoup" id="A0A674JPK4">
    <property type="interactions" value="13"/>
</dbReference>
<organism evidence="10 11">
    <name type="scientific">Terrapene triunguis</name>
    <name type="common">Three-toed box turtle</name>
    <dbReference type="NCBI Taxonomy" id="2587831"/>
    <lineage>
        <taxon>Eukaryota</taxon>
        <taxon>Metazoa</taxon>
        <taxon>Chordata</taxon>
        <taxon>Craniata</taxon>
        <taxon>Vertebrata</taxon>
        <taxon>Euteleostomi</taxon>
        <taxon>Archelosauria</taxon>
        <taxon>Testudinata</taxon>
        <taxon>Testudines</taxon>
        <taxon>Cryptodira</taxon>
        <taxon>Durocryptodira</taxon>
        <taxon>Testudinoidea</taxon>
        <taxon>Emydidae</taxon>
        <taxon>Terrapene</taxon>
    </lineage>
</organism>
<sequence length="779" mass="88027">MLGPLQTLPSFPLTLAFPSIFPQVDAVRVYVKSDSEDLQYPILFVVRQQKGVLSWQVPLIFRGLRVVPPSPVMGPSEQIIFVDVASMALLPCLTSQPRYRGLFCSLGDVMEPVAEGLLNCNAQMGALILFFLQYFLYKFPPDVNSVIIKVVSETVYPCSVVSVQDIVCPVYDLDHNVEFNGVYQSMTKQAAITVQKKDFLGEQFFVVFVIKPEDYACGGSVPSSIKADPPPVPPSPESDYVQAMLFSFLSFLSFYLGSLIVAFVHYVRWVKQMDSDDVQATPVAFSSSAETPHPTVSQASEPSRPREDLPFTMNPSFLFPDESSSSGGRQLSSPEHGPPHGSDTDSSVEEESDFDTMPEIESDKNVIRTKMFLYLSDLSRKDRRIVSKKYKIYFWNIITIAVFYALPVIQLVITYQTVLNVTGNQDICYYNFLCAHPLGVLSAFNNVLSNVGHVLLGFLFLLIVLRRDILHRQSLEAKDTYTLEYGIPKHFGLFYAMGIALMMEGVLSACYHVCPNYSNFQFDTSFMYMIAGLCMLKLYQTRHPDINASAYSAYASFAVVICLAVVGVVFGKNNVWFWVIFSVIHIVASLALSTQIYYMGRFKIDFGIFRRVVMVLYTDCFQQCSRPMYMDRMVLLIVGNLVNWSFAVFGLVYRPRDFASYMLGIFICNLLLYLAFYIIMKLRSSEKLLPIPLFCIVATAVVWAAALYFFFQNLSSWEETPAESREKNRPCILLGFFDDHDVWHFLSAAALFFSFLVSFSLTPSPGTLQRRVQQPCLLQ</sequence>
<evidence type="ECO:0000256" key="5">
    <source>
        <dbReference type="ARBA" id="ARBA00022989"/>
    </source>
</evidence>
<evidence type="ECO:0000313" key="11">
    <source>
        <dbReference type="Proteomes" id="UP000472274"/>
    </source>
</evidence>
<feature type="compositionally biased region" description="Polar residues" evidence="8">
    <location>
        <begin position="284"/>
        <end position="301"/>
    </location>
</feature>
<feature type="transmembrane region" description="Helical" evidence="9">
    <location>
        <begin position="447"/>
        <end position="465"/>
    </location>
</feature>
<gene>
    <name evidence="10" type="primary">SIDT1</name>
</gene>
<comment type="similarity">
    <text evidence="2">Belongs to the SID1 family.</text>
</comment>
<reference evidence="10" key="2">
    <citation type="submission" date="2025-09" db="UniProtKB">
        <authorList>
            <consortium name="Ensembl"/>
        </authorList>
    </citation>
    <scope>IDENTIFICATION</scope>
</reference>
<evidence type="ECO:0000256" key="4">
    <source>
        <dbReference type="ARBA" id="ARBA00022729"/>
    </source>
</evidence>
<name>A0A674JPK4_9SAUR</name>
<feature type="transmembrane region" description="Helical" evidence="9">
    <location>
        <begin position="520"/>
        <end position="539"/>
    </location>
</feature>
<evidence type="ECO:0000256" key="3">
    <source>
        <dbReference type="ARBA" id="ARBA00022692"/>
    </source>
</evidence>
<dbReference type="InParanoid" id="A0A674JPK4"/>
<dbReference type="GO" id="GO:0015485">
    <property type="term" value="F:cholesterol binding"/>
    <property type="evidence" value="ECO:0007669"/>
    <property type="project" value="Ensembl"/>
</dbReference>
<dbReference type="Ensembl" id="ENSTMTT00000024527.1">
    <property type="protein sequence ID" value="ENSTMTP00000023691.1"/>
    <property type="gene ID" value="ENSTMTG00000017248.1"/>
</dbReference>
<protein>
    <submittedName>
        <fullName evidence="10">SID1 transmembrane family member 1</fullName>
    </submittedName>
</protein>
<comment type="subcellular location">
    <subcellularLocation>
        <location evidence="1">Membrane</location>
        <topology evidence="1">Multi-pass membrane protein</topology>
    </subcellularLocation>
</comment>
<dbReference type="GO" id="GO:0003725">
    <property type="term" value="F:double-stranded RNA binding"/>
    <property type="evidence" value="ECO:0007669"/>
    <property type="project" value="TreeGrafter"/>
</dbReference>
<evidence type="ECO:0000256" key="8">
    <source>
        <dbReference type="SAM" id="MobiDB-lite"/>
    </source>
</evidence>
<feature type="transmembrane region" description="Helical" evidence="9">
    <location>
        <begin position="240"/>
        <end position="264"/>
    </location>
</feature>
<keyword evidence="5 9" id="KW-1133">Transmembrane helix</keyword>
<keyword evidence="11" id="KW-1185">Reference proteome</keyword>
<dbReference type="GO" id="GO:0051033">
    <property type="term" value="F:RNA transmembrane transporter activity"/>
    <property type="evidence" value="ECO:0007669"/>
    <property type="project" value="TreeGrafter"/>
</dbReference>
<keyword evidence="6 9" id="KW-0472">Membrane</keyword>
<feature type="transmembrane region" description="Helical" evidence="9">
    <location>
        <begin position="658"/>
        <end position="679"/>
    </location>
</feature>
<feature type="region of interest" description="Disordered" evidence="8">
    <location>
        <begin position="284"/>
        <end position="307"/>
    </location>
</feature>
<dbReference type="PANTHER" id="PTHR12185:SF15">
    <property type="entry name" value="SID1 TRANSMEMBRANE FAMILY MEMBER 1"/>
    <property type="match status" value="1"/>
</dbReference>
<accession>A0A674JPK4</accession>
<evidence type="ECO:0000313" key="10">
    <source>
        <dbReference type="Ensembl" id="ENSTMTP00000023691.1"/>
    </source>
</evidence>
<feature type="region of interest" description="Disordered" evidence="8">
    <location>
        <begin position="321"/>
        <end position="355"/>
    </location>
</feature>
<dbReference type="GO" id="GO:0005886">
    <property type="term" value="C:plasma membrane"/>
    <property type="evidence" value="ECO:0007669"/>
    <property type="project" value="TreeGrafter"/>
</dbReference>
<proteinExistence type="inferred from homology"/>
<dbReference type="InterPro" id="IPR025958">
    <property type="entry name" value="SID1_TM_fam"/>
</dbReference>
<dbReference type="GeneTree" id="ENSGT00390000010091"/>
<dbReference type="GO" id="GO:0005764">
    <property type="term" value="C:lysosome"/>
    <property type="evidence" value="ECO:0007669"/>
    <property type="project" value="TreeGrafter"/>
</dbReference>
<feature type="transmembrane region" description="Helical" evidence="9">
    <location>
        <begin position="393"/>
        <end position="413"/>
    </location>
</feature>
<dbReference type="AlphaFoldDB" id="A0A674JPK4"/>
<evidence type="ECO:0000256" key="1">
    <source>
        <dbReference type="ARBA" id="ARBA00004141"/>
    </source>
</evidence>
<feature type="compositionally biased region" description="Acidic residues" evidence="8">
    <location>
        <begin position="346"/>
        <end position="355"/>
    </location>
</feature>
<feature type="transmembrane region" description="Helical" evidence="9">
    <location>
        <begin position="551"/>
        <end position="570"/>
    </location>
</feature>